<gene>
    <name evidence="1" type="ORF">EFB08_13260</name>
</gene>
<accession>A0A3M9MJR8</accession>
<dbReference type="OrthoDB" id="1116010at2"/>
<evidence type="ECO:0008006" key="3">
    <source>
        <dbReference type="Google" id="ProtNLM"/>
    </source>
</evidence>
<protein>
    <recommendedName>
        <fullName evidence="3">6-bladed beta-propeller</fullName>
    </recommendedName>
</protein>
<evidence type="ECO:0000313" key="1">
    <source>
        <dbReference type="EMBL" id="RNI25810.1"/>
    </source>
</evidence>
<proteinExistence type="predicted"/>
<evidence type="ECO:0000313" key="2">
    <source>
        <dbReference type="Proteomes" id="UP000272117"/>
    </source>
</evidence>
<organism evidence="1 2">
    <name type="scientific">Rufibacter latericius</name>
    <dbReference type="NCBI Taxonomy" id="2487040"/>
    <lineage>
        <taxon>Bacteria</taxon>
        <taxon>Pseudomonadati</taxon>
        <taxon>Bacteroidota</taxon>
        <taxon>Cytophagia</taxon>
        <taxon>Cytophagales</taxon>
        <taxon>Hymenobacteraceae</taxon>
        <taxon>Rufibacter</taxon>
    </lineage>
</organism>
<dbReference type="AlphaFoldDB" id="A0A3M9MJR8"/>
<sequence>MRKSLLSFWLGLLAWLFLVPVTLQAQTPAWTLAFRLPAKGNTLLSIDRFDRVYLSDARQNIIQLDTLGRAVNTFSPPIQGRVAMAEAWSPAKITVFYDDRQRVQLLDRFLTPLGLADLRDYTDGTIRAATLAADDRLWLFDETTFRLLKVDTRINRVVFENPLELLLDRRQHDITFLREYQSKLYMVDRTSGIYVFDNMGNYQKKIPLPNLTYVGFAGDELYYLSQNQLHFQHLYSFQTRTIALPEQPLPYRQVLVGDRFLYLLTSDSLFAYRRKPGSF</sequence>
<dbReference type="RefSeq" id="WP_123127435.1">
    <property type="nucleotide sequence ID" value="NZ_RJJD01000008.1"/>
</dbReference>
<dbReference type="Proteomes" id="UP000272117">
    <property type="component" value="Unassembled WGS sequence"/>
</dbReference>
<keyword evidence="2" id="KW-1185">Reference proteome</keyword>
<dbReference type="EMBL" id="RJJD01000008">
    <property type="protein sequence ID" value="RNI25810.1"/>
    <property type="molecule type" value="Genomic_DNA"/>
</dbReference>
<reference evidence="1 2" key="1">
    <citation type="submission" date="2018-11" db="EMBL/GenBank/DDBJ databases">
        <title>Rufibacter latericius sp. nov., isolated from water in Baiyang Lake.</title>
        <authorList>
            <person name="Yang Y."/>
        </authorList>
    </citation>
    <scope>NUCLEOTIDE SEQUENCE [LARGE SCALE GENOMIC DNA]</scope>
    <source>
        <strain evidence="1 2">R-22-1c-1</strain>
    </source>
</reference>
<name>A0A3M9MJR8_9BACT</name>
<comment type="caution">
    <text evidence="1">The sequence shown here is derived from an EMBL/GenBank/DDBJ whole genome shotgun (WGS) entry which is preliminary data.</text>
</comment>